<dbReference type="CDD" id="cd00130">
    <property type="entry name" value="PAS"/>
    <property type="match status" value="1"/>
</dbReference>
<evidence type="ECO:0000313" key="5">
    <source>
        <dbReference type="Proteomes" id="UP000031671"/>
    </source>
</evidence>
<evidence type="ECO:0000313" key="4">
    <source>
        <dbReference type="Proteomes" id="UP000031666"/>
    </source>
</evidence>
<dbReference type="InterPro" id="IPR035965">
    <property type="entry name" value="PAS-like_dom_sf"/>
</dbReference>
<dbReference type="NCBIfam" id="TIGR00229">
    <property type="entry name" value="sensory_box"/>
    <property type="match status" value="1"/>
</dbReference>
<protein>
    <submittedName>
        <fullName evidence="2 3">Nitrogen regulation protein NtrB</fullName>
        <ecNumber evidence="2 3">2.7.13.3</ecNumber>
    </submittedName>
</protein>
<gene>
    <name evidence="2" type="ORF">JCM19231_3744</name>
    <name evidence="3" type="ORF">JCM19241_1788</name>
</gene>
<proteinExistence type="predicted"/>
<reference evidence="4 5" key="3">
    <citation type="submission" date="2015-01" db="EMBL/GenBank/DDBJ databases">
        <authorList>
            <consortium name="NBRP consortium"/>
            <person name="Sawabe T."/>
            <person name="Meirelles P."/>
            <person name="Feng G."/>
            <person name="Sayaka M."/>
            <person name="Hattori M."/>
            <person name="Ohkuma M."/>
        </authorList>
    </citation>
    <scope>NUCLEOTIDE SEQUENCE [LARGE SCALE GENOMIC DNA]</scope>
    <source>
        <strain evidence="5">JCM 19231</strain>
        <strain evidence="4">JCM 19241</strain>
        <strain evidence="2">JCM19231</strain>
        <strain evidence="3">JCM19241</strain>
    </source>
</reference>
<dbReference type="SMART" id="SM00091">
    <property type="entry name" value="PAS"/>
    <property type="match status" value="1"/>
</dbReference>
<dbReference type="GO" id="GO:0004673">
    <property type="term" value="F:protein histidine kinase activity"/>
    <property type="evidence" value="ECO:0007669"/>
    <property type="project" value="UniProtKB-EC"/>
</dbReference>
<evidence type="ECO:0000313" key="3">
    <source>
        <dbReference type="EMBL" id="GAM77318.1"/>
    </source>
</evidence>
<accession>A0A0B8NKM7</accession>
<dbReference type="Gene3D" id="3.30.450.20">
    <property type="entry name" value="PAS domain"/>
    <property type="match status" value="1"/>
</dbReference>
<dbReference type="STRING" id="1481914.JCM19241_1788"/>
<dbReference type="AlphaFoldDB" id="A0A0B8NKM7"/>
<reference evidence="3 4" key="2">
    <citation type="submission" date="2015-01" db="EMBL/GenBank/DDBJ databases">
        <title>Vibrio sp. C94 JCM 19241 whole genome shotgun sequence.</title>
        <authorList>
            <person name="Sawabe T."/>
            <person name="Meirelles P."/>
            <person name="Feng G."/>
            <person name="Sayaka M."/>
            <person name="Hattori M."/>
            <person name="Ohkuma M."/>
        </authorList>
    </citation>
    <scope>NUCLEOTIDE SEQUENCE [LARGE SCALE GENOMIC DNA]</scope>
    <source>
        <strain evidence="4">JCM 19241</strain>
        <strain evidence="3">JCM19241</strain>
    </source>
</reference>
<evidence type="ECO:0000313" key="2">
    <source>
        <dbReference type="EMBL" id="GAM54656.1"/>
    </source>
</evidence>
<name>A0A0B8NKM7_9VIBR</name>
<dbReference type="PROSITE" id="PS50112">
    <property type="entry name" value="PAS"/>
    <property type="match status" value="1"/>
</dbReference>
<accession>A0A0B8QQQ9</accession>
<dbReference type="InterPro" id="IPR013767">
    <property type="entry name" value="PAS_fold"/>
</dbReference>
<keyword evidence="5" id="KW-1185">Reference proteome</keyword>
<dbReference type="EC" id="2.7.13.3" evidence="2 3"/>
<sequence>MNKPLAETILEQLVTATLLIDESLNIVYLNPAAEQLLGYSKSRCIDQLLPSLIEHSSIDFSLFEQPLISGQSITDSDVTFVVDGKPLLLELTISLSLGASS</sequence>
<reference evidence="2 5" key="1">
    <citation type="submission" date="2015-01" db="EMBL/GenBank/DDBJ databases">
        <title>Vibrio sp. C1 JCM 19231 whole genome shotgun sequence.</title>
        <authorList>
            <person name="Sawabe T."/>
            <person name="Meirelles P."/>
            <person name="Feng G."/>
            <person name="Sayaka M."/>
            <person name="Hattori M."/>
            <person name="Ohkuma M."/>
        </authorList>
    </citation>
    <scope>NUCLEOTIDE SEQUENCE [LARGE SCALE GENOMIC DNA]</scope>
    <source>
        <strain evidence="5">JCM 19231</strain>
        <strain evidence="2">JCM19231</strain>
    </source>
</reference>
<feature type="domain" description="PAS" evidence="1">
    <location>
        <begin position="2"/>
        <end position="47"/>
    </location>
</feature>
<dbReference type="Proteomes" id="UP000031666">
    <property type="component" value="Unassembled WGS sequence"/>
</dbReference>
<dbReference type="EMBL" id="BBRZ01000006">
    <property type="protein sequence ID" value="GAM54656.1"/>
    <property type="molecule type" value="Genomic_DNA"/>
</dbReference>
<dbReference type="EMBL" id="BBSC01000008">
    <property type="protein sequence ID" value="GAM77318.1"/>
    <property type="molecule type" value="Genomic_DNA"/>
</dbReference>
<dbReference type="InterPro" id="IPR000014">
    <property type="entry name" value="PAS"/>
</dbReference>
<dbReference type="SUPFAM" id="SSF55785">
    <property type="entry name" value="PYP-like sensor domain (PAS domain)"/>
    <property type="match status" value="1"/>
</dbReference>
<comment type="caution">
    <text evidence="2">The sequence shown here is derived from an EMBL/GenBank/DDBJ whole genome shotgun (WGS) entry which is preliminary data.</text>
</comment>
<organism evidence="2 5">
    <name type="scientific">Vibrio ishigakensis</name>
    <dbReference type="NCBI Taxonomy" id="1481914"/>
    <lineage>
        <taxon>Bacteria</taxon>
        <taxon>Pseudomonadati</taxon>
        <taxon>Pseudomonadota</taxon>
        <taxon>Gammaproteobacteria</taxon>
        <taxon>Vibrionales</taxon>
        <taxon>Vibrionaceae</taxon>
        <taxon>Vibrio</taxon>
    </lineage>
</organism>
<dbReference type="GO" id="GO:0006355">
    <property type="term" value="P:regulation of DNA-templated transcription"/>
    <property type="evidence" value="ECO:0007669"/>
    <property type="project" value="InterPro"/>
</dbReference>
<keyword evidence="2" id="KW-0808">Transferase</keyword>
<evidence type="ECO:0000259" key="1">
    <source>
        <dbReference type="PROSITE" id="PS50112"/>
    </source>
</evidence>
<dbReference type="Pfam" id="PF00989">
    <property type="entry name" value="PAS"/>
    <property type="match status" value="1"/>
</dbReference>
<dbReference type="Proteomes" id="UP000031671">
    <property type="component" value="Unassembled WGS sequence"/>
</dbReference>